<dbReference type="PANTHER" id="PTHR43320">
    <property type="entry name" value="SUGAR KINASE"/>
    <property type="match status" value="1"/>
</dbReference>
<dbReference type="CDD" id="cd01168">
    <property type="entry name" value="adenosine_kinase"/>
    <property type="match status" value="1"/>
</dbReference>
<dbReference type="RefSeq" id="WP_116708961.1">
    <property type="nucleotide sequence ID" value="NZ_QEKW01000007.1"/>
</dbReference>
<feature type="domain" description="Carbohydrate kinase PfkB" evidence="4">
    <location>
        <begin position="41"/>
        <end position="314"/>
    </location>
</feature>
<dbReference type="Pfam" id="PF00294">
    <property type="entry name" value="PfkB"/>
    <property type="match status" value="1"/>
</dbReference>
<comment type="similarity">
    <text evidence="1">Belongs to the carbohydrate kinase PfkB family.</text>
</comment>
<protein>
    <submittedName>
        <fullName evidence="5">Sugar/nucleoside kinase (Ribokinase family)</fullName>
    </submittedName>
</protein>
<dbReference type="InterPro" id="IPR002173">
    <property type="entry name" value="Carboh/pur_kinase_PfkB_CS"/>
</dbReference>
<dbReference type="Gene3D" id="3.40.1190.20">
    <property type="match status" value="1"/>
</dbReference>
<evidence type="ECO:0000256" key="3">
    <source>
        <dbReference type="ARBA" id="ARBA00022777"/>
    </source>
</evidence>
<evidence type="ECO:0000256" key="1">
    <source>
        <dbReference type="ARBA" id="ARBA00010688"/>
    </source>
</evidence>
<dbReference type="PANTHER" id="PTHR43320:SF3">
    <property type="entry name" value="CARBOHYDRATE KINASE PFKB DOMAIN-CONTAINING PROTEIN"/>
    <property type="match status" value="1"/>
</dbReference>
<accession>A0A2U1FAH3</accession>
<dbReference type="InterPro" id="IPR052700">
    <property type="entry name" value="Carb_kinase_PfkB-like"/>
</dbReference>
<keyword evidence="6" id="KW-1185">Reference proteome</keyword>
<evidence type="ECO:0000313" key="6">
    <source>
        <dbReference type="Proteomes" id="UP000245639"/>
    </source>
</evidence>
<evidence type="ECO:0000256" key="2">
    <source>
        <dbReference type="ARBA" id="ARBA00022679"/>
    </source>
</evidence>
<keyword evidence="2" id="KW-0808">Transferase</keyword>
<proteinExistence type="inferred from homology"/>
<evidence type="ECO:0000259" key="4">
    <source>
        <dbReference type="Pfam" id="PF00294"/>
    </source>
</evidence>
<name>A0A2U1FAH3_9PSEU</name>
<dbReference type="SUPFAM" id="SSF53613">
    <property type="entry name" value="Ribokinase-like"/>
    <property type="match status" value="1"/>
</dbReference>
<dbReference type="OrthoDB" id="7946249at2"/>
<dbReference type="Proteomes" id="UP000245639">
    <property type="component" value="Unassembled WGS sequence"/>
</dbReference>
<dbReference type="EMBL" id="QEKW01000007">
    <property type="protein sequence ID" value="PVZ08970.1"/>
    <property type="molecule type" value="Genomic_DNA"/>
</dbReference>
<reference evidence="5 6" key="1">
    <citation type="submission" date="2018-04" db="EMBL/GenBank/DDBJ databases">
        <title>Genomic Encyclopedia of Type Strains, Phase IV (KMG-IV): sequencing the most valuable type-strain genomes for metagenomic binning, comparative biology and taxonomic classification.</title>
        <authorList>
            <person name="Goeker M."/>
        </authorList>
    </citation>
    <scope>NUCLEOTIDE SEQUENCE [LARGE SCALE GENOMIC DNA]</scope>
    <source>
        <strain evidence="5 6">DSM 45771</strain>
    </source>
</reference>
<gene>
    <name evidence="5" type="ORF">C8D89_107132</name>
</gene>
<comment type="caution">
    <text evidence="5">The sequence shown here is derived from an EMBL/GenBank/DDBJ whole genome shotgun (WGS) entry which is preliminary data.</text>
</comment>
<sequence>MDVLGIGNAIVDVLFRTDDDTIRAHELPKGGMTLIDETQAEKLYTEAGETTERSGGSVANAIAIAAALGADAGYVGKVSDDRLGTSFTESIRSHGVHFTTPALSGSPATARCLVMVTPDGERTMSTFLGACTALGPDDIEQDDVAGSRVSLIEGYLADTEQARATIGKVVDAAAKSKARVGLTLSDAGCVDRHREYFRELARENVEIIIADEDEMAALVGDEPATSLLRGNGGNCELVIVTHGEKGSTVYAPGGVVEDVLVHPAEQLVDTTGAGDAYAGGFLYGWTRGLDLATCGRIGAVAASLVVAQLGAQPPEGLREKVAALVPGLEVR</sequence>
<organism evidence="5 6">
    <name type="scientific">Actinomycetospora cinnamomea</name>
    <dbReference type="NCBI Taxonomy" id="663609"/>
    <lineage>
        <taxon>Bacteria</taxon>
        <taxon>Bacillati</taxon>
        <taxon>Actinomycetota</taxon>
        <taxon>Actinomycetes</taxon>
        <taxon>Pseudonocardiales</taxon>
        <taxon>Pseudonocardiaceae</taxon>
        <taxon>Actinomycetospora</taxon>
    </lineage>
</organism>
<keyword evidence="3 5" id="KW-0418">Kinase</keyword>
<evidence type="ECO:0000313" key="5">
    <source>
        <dbReference type="EMBL" id="PVZ08970.1"/>
    </source>
</evidence>
<dbReference type="InterPro" id="IPR029056">
    <property type="entry name" value="Ribokinase-like"/>
</dbReference>
<dbReference type="AlphaFoldDB" id="A0A2U1FAH3"/>
<dbReference type="PROSITE" id="PS00584">
    <property type="entry name" value="PFKB_KINASES_2"/>
    <property type="match status" value="1"/>
</dbReference>
<dbReference type="GO" id="GO:0016301">
    <property type="term" value="F:kinase activity"/>
    <property type="evidence" value="ECO:0007669"/>
    <property type="project" value="UniProtKB-KW"/>
</dbReference>
<dbReference type="InterPro" id="IPR011611">
    <property type="entry name" value="PfkB_dom"/>
</dbReference>